<dbReference type="InterPro" id="IPR014284">
    <property type="entry name" value="RNA_pol_sigma-70_dom"/>
</dbReference>
<gene>
    <name evidence="8" type="ORF">AKJ09_00509</name>
</gene>
<feature type="domain" description="RNA polymerase sigma factor 70 region 4 type 2" evidence="7">
    <location>
        <begin position="126"/>
        <end position="176"/>
    </location>
</feature>
<keyword evidence="4" id="KW-0238">DNA-binding</keyword>
<dbReference type="Gene3D" id="1.10.10.10">
    <property type="entry name" value="Winged helix-like DNA-binding domain superfamily/Winged helix DNA-binding domain"/>
    <property type="match status" value="1"/>
</dbReference>
<dbReference type="PANTHER" id="PTHR43133:SF8">
    <property type="entry name" value="RNA POLYMERASE SIGMA FACTOR HI_1459-RELATED"/>
    <property type="match status" value="1"/>
</dbReference>
<evidence type="ECO:0000259" key="7">
    <source>
        <dbReference type="Pfam" id="PF08281"/>
    </source>
</evidence>
<accession>A0A0K1PJZ2</accession>
<dbReference type="Pfam" id="PF04542">
    <property type="entry name" value="Sigma70_r2"/>
    <property type="match status" value="1"/>
</dbReference>
<dbReference type="GO" id="GO:0006352">
    <property type="term" value="P:DNA-templated transcription initiation"/>
    <property type="evidence" value="ECO:0007669"/>
    <property type="project" value="InterPro"/>
</dbReference>
<dbReference type="InterPro" id="IPR036388">
    <property type="entry name" value="WH-like_DNA-bd_sf"/>
</dbReference>
<dbReference type="InterPro" id="IPR013249">
    <property type="entry name" value="RNA_pol_sigma70_r4_t2"/>
</dbReference>
<evidence type="ECO:0000313" key="9">
    <source>
        <dbReference type="Proteomes" id="UP000064967"/>
    </source>
</evidence>
<keyword evidence="2" id="KW-0805">Transcription regulation</keyword>
<dbReference type="Pfam" id="PF08281">
    <property type="entry name" value="Sigma70_r4_2"/>
    <property type="match status" value="1"/>
</dbReference>
<evidence type="ECO:0000256" key="1">
    <source>
        <dbReference type="ARBA" id="ARBA00010641"/>
    </source>
</evidence>
<dbReference type="GO" id="GO:0016987">
    <property type="term" value="F:sigma factor activity"/>
    <property type="evidence" value="ECO:0007669"/>
    <property type="project" value="UniProtKB-KW"/>
</dbReference>
<dbReference type="SUPFAM" id="SSF88659">
    <property type="entry name" value="Sigma3 and sigma4 domains of RNA polymerase sigma factors"/>
    <property type="match status" value="1"/>
</dbReference>
<evidence type="ECO:0000256" key="3">
    <source>
        <dbReference type="ARBA" id="ARBA00023082"/>
    </source>
</evidence>
<dbReference type="PANTHER" id="PTHR43133">
    <property type="entry name" value="RNA POLYMERASE ECF-TYPE SIGMA FACTO"/>
    <property type="match status" value="1"/>
</dbReference>
<dbReference type="STRING" id="1391654.AKJ09_00509"/>
<dbReference type="CDD" id="cd06171">
    <property type="entry name" value="Sigma70_r4"/>
    <property type="match status" value="1"/>
</dbReference>
<dbReference type="GO" id="GO:0003677">
    <property type="term" value="F:DNA binding"/>
    <property type="evidence" value="ECO:0007669"/>
    <property type="project" value="UniProtKB-KW"/>
</dbReference>
<dbReference type="KEGG" id="llu:AKJ09_00509"/>
<evidence type="ECO:0000256" key="4">
    <source>
        <dbReference type="ARBA" id="ARBA00023125"/>
    </source>
</evidence>
<dbReference type="InterPro" id="IPR013324">
    <property type="entry name" value="RNA_pol_sigma_r3/r4-like"/>
</dbReference>
<dbReference type="InterPro" id="IPR013325">
    <property type="entry name" value="RNA_pol_sigma_r2"/>
</dbReference>
<dbReference type="NCBIfam" id="TIGR02937">
    <property type="entry name" value="sigma70-ECF"/>
    <property type="match status" value="1"/>
</dbReference>
<name>A0A0K1PJZ2_9BACT</name>
<dbReference type="EMBL" id="CP012333">
    <property type="protein sequence ID" value="AKU93845.1"/>
    <property type="molecule type" value="Genomic_DNA"/>
</dbReference>
<keyword evidence="9" id="KW-1185">Reference proteome</keyword>
<protein>
    <submittedName>
        <fullName evidence="8">RNA polymerase sigma factor RpoE</fullName>
    </submittedName>
</protein>
<evidence type="ECO:0000313" key="8">
    <source>
        <dbReference type="EMBL" id="AKU93845.1"/>
    </source>
</evidence>
<feature type="domain" description="RNA polymerase sigma-70 region 2" evidence="6">
    <location>
        <begin position="30"/>
        <end position="97"/>
    </location>
</feature>
<evidence type="ECO:0000256" key="2">
    <source>
        <dbReference type="ARBA" id="ARBA00023015"/>
    </source>
</evidence>
<dbReference type="Gene3D" id="1.10.1740.10">
    <property type="match status" value="1"/>
</dbReference>
<evidence type="ECO:0000259" key="6">
    <source>
        <dbReference type="Pfam" id="PF04542"/>
    </source>
</evidence>
<dbReference type="AlphaFoldDB" id="A0A0K1PJZ2"/>
<dbReference type="InterPro" id="IPR007627">
    <property type="entry name" value="RNA_pol_sigma70_r2"/>
</dbReference>
<organism evidence="8 9">
    <name type="scientific">Labilithrix luteola</name>
    <dbReference type="NCBI Taxonomy" id="1391654"/>
    <lineage>
        <taxon>Bacteria</taxon>
        <taxon>Pseudomonadati</taxon>
        <taxon>Myxococcota</taxon>
        <taxon>Polyangia</taxon>
        <taxon>Polyangiales</taxon>
        <taxon>Labilitrichaceae</taxon>
        <taxon>Labilithrix</taxon>
    </lineage>
</organism>
<reference evidence="8 9" key="1">
    <citation type="submission" date="2015-08" db="EMBL/GenBank/DDBJ databases">
        <authorList>
            <person name="Babu N.S."/>
            <person name="Beckwith C.J."/>
            <person name="Beseler K.G."/>
            <person name="Brison A."/>
            <person name="Carone J.V."/>
            <person name="Caskin T.P."/>
            <person name="Diamond M."/>
            <person name="Durham M.E."/>
            <person name="Foxe J.M."/>
            <person name="Go M."/>
            <person name="Henderson B.A."/>
            <person name="Jones I.B."/>
            <person name="McGettigan J.A."/>
            <person name="Micheletti S.J."/>
            <person name="Nasrallah M.E."/>
            <person name="Ortiz D."/>
            <person name="Piller C.R."/>
            <person name="Privatt S.R."/>
            <person name="Schneider S.L."/>
            <person name="Sharp S."/>
            <person name="Smith T.C."/>
            <person name="Stanton J.D."/>
            <person name="Ullery H.E."/>
            <person name="Wilson R.J."/>
            <person name="Serrano M.G."/>
            <person name="Buck G."/>
            <person name="Lee V."/>
            <person name="Wang Y."/>
            <person name="Carvalho R."/>
            <person name="Voegtly L."/>
            <person name="Shi R."/>
            <person name="Duckworth R."/>
            <person name="Johnson A."/>
            <person name="Loviza R."/>
            <person name="Walstead R."/>
            <person name="Shah Z."/>
            <person name="Kiflezghi M."/>
            <person name="Wade K."/>
            <person name="Ball S.L."/>
            <person name="Bradley K.W."/>
            <person name="Asai D.J."/>
            <person name="Bowman C.A."/>
            <person name="Russell D.A."/>
            <person name="Pope W.H."/>
            <person name="Jacobs-Sera D."/>
            <person name="Hendrix R.W."/>
            <person name="Hatfull G.F."/>
        </authorList>
    </citation>
    <scope>NUCLEOTIDE SEQUENCE [LARGE SCALE GENOMIC DNA]</scope>
    <source>
        <strain evidence="8 9">DSM 27648</strain>
    </source>
</reference>
<keyword evidence="3" id="KW-0731">Sigma factor</keyword>
<sequence length="192" mass="21648">MHPSPVASFVSSGGAAVDVPLTGSPDAEAIFREYAPYVHRVLRHLGVASEDIDDVMQDVFIVVHRKVADFEPRGSLRAWVHGIAIRVTSRHRRRRSRVRETAKGDALDAIDPRTPAETLDAQDARRILAGILDQLDDDKRAVFVLYELEELSMQEVAEAAEIPLQTAYSRLRAARELVYEAVRRHQARENFR</sequence>
<comment type="similarity">
    <text evidence="1">Belongs to the sigma-70 factor family. ECF subfamily.</text>
</comment>
<dbReference type="InterPro" id="IPR039425">
    <property type="entry name" value="RNA_pol_sigma-70-like"/>
</dbReference>
<evidence type="ECO:0000256" key="5">
    <source>
        <dbReference type="ARBA" id="ARBA00023163"/>
    </source>
</evidence>
<dbReference type="SUPFAM" id="SSF88946">
    <property type="entry name" value="Sigma2 domain of RNA polymerase sigma factors"/>
    <property type="match status" value="1"/>
</dbReference>
<keyword evidence="5" id="KW-0804">Transcription</keyword>
<dbReference type="Proteomes" id="UP000064967">
    <property type="component" value="Chromosome"/>
</dbReference>
<proteinExistence type="inferred from homology"/>